<protein>
    <submittedName>
        <fullName evidence="2">Uncharacterized protein</fullName>
    </submittedName>
</protein>
<dbReference type="AlphaFoldDB" id="A0A1H6HV61"/>
<evidence type="ECO:0000313" key="2">
    <source>
        <dbReference type="EMBL" id="SEH38022.1"/>
    </source>
</evidence>
<feature type="transmembrane region" description="Helical" evidence="1">
    <location>
        <begin position="165"/>
        <end position="191"/>
    </location>
</feature>
<proteinExistence type="predicted"/>
<keyword evidence="1" id="KW-0472">Membrane</keyword>
<gene>
    <name evidence="2" type="ORF">SAMN04244559_02029</name>
</gene>
<feature type="transmembrane region" description="Helical" evidence="1">
    <location>
        <begin position="112"/>
        <end position="133"/>
    </location>
</feature>
<feature type="transmembrane region" description="Helical" evidence="1">
    <location>
        <begin position="229"/>
        <end position="253"/>
    </location>
</feature>
<feature type="transmembrane region" description="Helical" evidence="1">
    <location>
        <begin position="139"/>
        <end position="158"/>
    </location>
</feature>
<dbReference type="RefSeq" id="WP_074768159.1">
    <property type="nucleotide sequence ID" value="NZ_FNWO01000007.1"/>
</dbReference>
<feature type="transmembrane region" description="Helical" evidence="1">
    <location>
        <begin position="370"/>
        <end position="392"/>
    </location>
</feature>
<accession>A0A1H6HV61</accession>
<evidence type="ECO:0000256" key="1">
    <source>
        <dbReference type="SAM" id="Phobius"/>
    </source>
</evidence>
<dbReference type="EMBL" id="FNWO01000007">
    <property type="protein sequence ID" value="SEH38022.1"/>
    <property type="molecule type" value="Genomic_DNA"/>
</dbReference>
<sequence length="580" mass="60450">MNRSSDLGRMLMIGGLGLFVAVAYFGFAPPTHHVLELLAKARDPALFAANPFLSDPGIFGPSLLYPLVRLLRLPLGNDILGLILHLTAGFLILAAAVGVVRRRLTGGDQTAALLTVLIGCFFSAKLLVGVEAAPVPFHVPTPAGIAHLLGFAALLAGLDRRPAWAAIAASLCVAASPDGNLLLALAVPLWLAFDRSLPNLSRLWGLLPLAASGLMLTIVAALPPRAIDAATALAGQTPLAGALLALACVWAIREGSKTDEPTLRGWLWALNGPILAAGLGLLLLLRVAPTQTDPLLSVLSLAHASAYPTWLVLTVMVARLATSTRLAGLERLLLLGALLVLAPHAVAVGIAIGLALFARLLLLIREKLGCGLGTGLVPASTLVPLLLLLLLVRSGADLASPAWIDRTALAHSGRWSAGTFADESSWVAWENLAPLPDFPLVALYDNRAYQVPEVKAVALPGALVVHPEANLAAGKSSFLAPPGFVSADPVLQREAALRDGAITELIHTLGRGEALSSQPVGAVRVGADHATIQIPVSLETFLTERRMAVLVPPGLARLFPADLPRRAVGEQVLIGFGIAP</sequence>
<feature type="transmembrane region" description="Helical" evidence="1">
    <location>
        <begin position="203"/>
        <end position="222"/>
    </location>
</feature>
<feature type="transmembrane region" description="Helical" evidence="1">
    <location>
        <begin position="333"/>
        <end position="358"/>
    </location>
</feature>
<feature type="transmembrane region" description="Helical" evidence="1">
    <location>
        <begin position="79"/>
        <end position="100"/>
    </location>
</feature>
<name>A0A1H6HV61_MAGFU</name>
<dbReference type="OrthoDB" id="7331960at2"/>
<keyword evidence="3" id="KW-1185">Reference proteome</keyword>
<feature type="transmembrane region" description="Helical" evidence="1">
    <location>
        <begin position="297"/>
        <end position="321"/>
    </location>
</feature>
<keyword evidence="1" id="KW-1133">Transmembrane helix</keyword>
<feature type="transmembrane region" description="Helical" evidence="1">
    <location>
        <begin position="7"/>
        <end position="27"/>
    </location>
</feature>
<keyword evidence="1" id="KW-0812">Transmembrane</keyword>
<organism evidence="2 3">
    <name type="scientific">Magnetospirillum fulvum</name>
    <name type="common">Rhodospirillum fulvum</name>
    <dbReference type="NCBI Taxonomy" id="1082"/>
    <lineage>
        <taxon>Bacteria</taxon>
        <taxon>Pseudomonadati</taxon>
        <taxon>Pseudomonadota</taxon>
        <taxon>Alphaproteobacteria</taxon>
        <taxon>Rhodospirillales</taxon>
        <taxon>Rhodospirillaceae</taxon>
        <taxon>Magnetospirillum</taxon>
    </lineage>
</organism>
<dbReference type="Proteomes" id="UP000182983">
    <property type="component" value="Unassembled WGS sequence"/>
</dbReference>
<evidence type="ECO:0000313" key="3">
    <source>
        <dbReference type="Proteomes" id="UP000182983"/>
    </source>
</evidence>
<reference evidence="3" key="1">
    <citation type="submission" date="2016-10" db="EMBL/GenBank/DDBJ databases">
        <authorList>
            <person name="Varghese N."/>
            <person name="Submissions S."/>
        </authorList>
    </citation>
    <scope>NUCLEOTIDE SEQUENCE [LARGE SCALE GENOMIC DNA]</scope>
    <source>
        <strain evidence="3">DSM 13234</strain>
    </source>
</reference>
<feature type="transmembrane region" description="Helical" evidence="1">
    <location>
        <begin position="265"/>
        <end position="285"/>
    </location>
</feature>